<feature type="compositionally biased region" description="Low complexity" evidence="2">
    <location>
        <begin position="12"/>
        <end position="21"/>
    </location>
</feature>
<dbReference type="HOGENOM" id="CLU_285130_0_0_1"/>
<evidence type="ECO:0000256" key="1">
    <source>
        <dbReference type="SAM" id="Coils"/>
    </source>
</evidence>
<feature type="region of interest" description="Disordered" evidence="2">
    <location>
        <begin position="1"/>
        <end position="143"/>
    </location>
</feature>
<dbReference type="EMBL" id="KL584729">
    <property type="protein sequence ID" value="KEQ68454.1"/>
    <property type="molecule type" value="Genomic_DNA"/>
</dbReference>
<feature type="compositionally biased region" description="Low complexity" evidence="2">
    <location>
        <begin position="33"/>
        <end position="53"/>
    </location>
</feature>
<name>A0A074WA22_9PEZI</name>
<proteinExistence type="predicted"/>
<feature type="coiled-coil region" evidence="1">
    <location>
        <begin position="772"/>
        <end position="923"/>
    </location>
</feature>
<evidence type="ECO:0000256" key="2">
    <source>
        <dbReference type="SAM" id="MobiDB-lite"/>
    </source>
</evidence>
<feature type="coiled-coil region" evidence="1">
    <location>
        <begin position="223"/>
        <end position="250"/>
    </location>
</feature>
<dbReference type="OrthoDB" id="3532430at2759"/>
<organism evidence="3 4">
    <name type="scientific">Aureobasidium namibiae CBS 147.97</name>
    <dbReference type="NCBI Taxonomy" id="1043004"/>
    <lineage>
        <taxon>Eukaryota</taxon>
        <taxon>Fungi</taxon>
        <taxon>Dikarya</taxon>
        <taxon>Ascomycota</taxon>
        <taxon>Pezizomycotina</taxon>
        <taxon>Dothideomycetes</taxon>
        <taxon>Dothideomycetidae</taxon>
        <taxon>Dothideales</taxon>
        <taxon>Saccotheciaceae</taxon>
        <taxon>Aureobasidium</taxon>
    </lineage>
</organism>
<evidence type="ECO:0000313" key="4">
    <source>
        <dbReference type="Proteomes" id="UP000027730"/>
    </source>
</evidence>
<protein>
    <submittedName>
        <fullName evidence="3">Uncharacterized protein</fullName>
    </submittedName>
</protein>
<dbReference type="Proteomes" id="UP000027730">
    <property type="component" value="Unassembled WGS sequence"/>
</dbReference>
<dbReference type="GeneID" id="25414346"/>
<dbReference type="RefSeq" id="XP_013422666.1">
    <property type="nucleotide sequence ID" value="XM_013567212.1"/>
</dbReference>
<sequence length="1065" mass="118917">MRTRNQEKVPGSQSSSQQTASAEKRMSRKRRASSSSDAPIPQSSQTTVSTSSQIKRRKRQDASYDHPEDLTVLDEEESVTLTTPASSARHVHFTEATSQGQKATSTHLTPHIRKTITTERRQTISPSKFEALSTPPPKSRLSLPASFASSPAVTALFRPLSQVLSERVKSRLRRTRLSEEIKEQRDGSEAHQELVQLRQEIGEIEDLIRTRLNQLDVEKQLGEDADDQKMEDMEAELAQLGEDLADKKAQEAAIPDLDSIDAVDVINEDMMVFDSSQGISYPNLPSSGTEVRTVTKVTDAVDISDAQTQIALPDSTQEEERRAFKEAIQYWTDEASTAKSTLQILTIELQSLGFPGENSEAIIASIRETFASVRERLESAVPGVIPSNISDADLVELVIQHLETLASKVTEQEVFLADNDQLRQELANEIDGLLERLSQAEIRKRTLEIGYNELDANSQRDEQLIDSLSKELNKIEKNHDMAQTLISEKKAQLAELDRENRDQDATIAKLGEALEGYRANEANLQALITRMEQEANLKISDLTKASQAAVSVLEEQLRIEGTKRHTAEADADDKQNIITTLERRAEDDEANIDNLKQQLATLQGLHLAEQQAREVSEAVNDENTTLIAELEVNIEQAETELAQLKADLDNLRALEEAERRQREAAEAELDDRNNLVTELEQKLLASGKQANELRQKLFEVQQRSKETVAELQALAEERETKHAADQAAWELKFRDLNDAAVFAKIETKAFQEQLEAVTAEMGQQLEERAVTIRDWAKKLDQLTAELKATKKELDNALISLDQLQQASEARIAELVADVADLTGLVAQHEATIKVLNAEAQTTAQTHVIAITERDEKIADLNHDIYTAQNLINSLEAEKASLERRVEAEAVALLELQAERDDQIADLKINILNKQSEIENLGRKAQEVDRSWENVMNERNTEIEELREVGSENTITIARLTKLNAALKEKFRLYVRDSTATVQAMQEDMEQAVLSAGAKGGELREVGRRVLEEVEAMDTVTEMVTVASSSSAANPRLAKITKQARRNRRAYDSGIGVDDESLLLEE</sequence>
<dbReference type="STRING" id="1043004.A0A074WA22"/>
<feature type="compositionally biased region" description="Basic and acidic residues" evidence="2">
    <location>
        <begin position="60"/>
        <end position="69"/>
    </location>
</feature>
<keyword evidence="4" id="KW-1185">Reference proteome</keyword>
<gene>
    <name evidence="3" type="ORF">M436DRAFT_68084</name>
</gene>
<accession>A0A074WA22</accession>
<keyword evidence="1" id="KW-0175">Coiled coil</keyword>
<feature type="compositionally biased region" description="Polar residues" evidence="2">
    <location>
        <begin position="95"/>
        <end position="108"/>
    </location>
</feature>
<feature type="coiled-coil region" evidence="1">
    <location>
        <begin position="416"/>
        <end position="534"/>
    </location>
</feature>
<reference evidence="3 4" key="1">
    <citation type="journal article" date="2014" name="BMC Genomics">
        <title>Genome sequencing of four Aureobasidium pullulans varieties: biotechnological potential, stress tolerance, and description of new species.</title>
        <authorList>
            <person name="Gostin Ar C."/>
            <person name="Ohm R.A."/>
            <person name="Kogej T."/>
            <person name="Sonjak S."/>
            <person name="Turk M."/>
            <person name="Zajc J."/>
            <person name="Zalar P."/>
            <person name="Grube M."/>
            <person name="Sun H."/>
            <person name="Han J."/>
            <person name="Sharma A."/>
            <person name="Chiniquy J."/>
            <person name="Ngan C.Y."/>
            <person name="Lipzen A."/>
            <person name="Barry K."/>
            <person name="Grigoriev I.V."/>
            <person name="Gunde-Cimerman N."/>
        </authorList>
    </citation>
    <scope>NUCLEOTIDE SEQUENCE [LARGE SCALE GENOMIC DNA]</scope>
    <source>
        <strain evidence="3 4">CBS 147.97</strain>
    </source>
</reference>
<feature type="coiled-coil region" evidence="1">
    <location>
        <begin position="571"/>
        <end position="696"/>
    </location>
</feature>
<dbReference type="AlphaFoldDB" id="A0A074WA22"/>
<evidence type="ECO:0000313" key="3">
    <source>
        <dbReference type="EMBL" id="KEQ68454.1"/>
    </source>
</evidence>